<keyword evidence="4" id="KW-0539">Nucleus</keyword>
<keyword evidence="2" id="KW-0805">Transcription regulation</keyword>
<protein>
    <recommendedName>
        <fullName evidence="6">BHLH domain-containing protein</fullName>
    </recommendedName>
</protein>
<dbReference type="GO" id="GO:0003700">
    <property type="term" value="F:DNA-binding transcription factor activity"/>
    <property type="evidence" value="ECO:0007669"/>
    <property type="project" value="TreeGrafter"/>
</dbReference>
<evidence type="ECO:0000256" key="3">
    <source>
        <dbReference type="ARBA" id="ARBA00023163"/>
    </source>
</evidence>
<dbReference type="InterPro" id="IPR024097">
    <property type="entry name" value="bHLH_ZIP_TF"/>
</dbReference>
<dbReference type="EMBL" id="OU503049">
    <property type="protein sequence ID" value="CAI9776598.1"/>
    <property type="molecule type" value="Genomic_DNA"/>
</dbReference>
<dbReference type="SUPFAM" id="SSF47459">
    <property type="entry name" value="HLH, helix-loop-helix DNA-binding domain"/>
    <property type="match status" value="1"/>
</dbReference>
<sequence>MDRVISENWNSPPQFETNWNGMNCNAEQSFLDPNWDKTCTDQFTHFEPVLSSNSSFSNDFPLRELIGKLGIGNSSGFPPTVTTATPSMAAATNDNSTNNSCFSFAERAAKFSCFGSRSFNGRTSPLDSNNAMGSGNLTRVLSTPSLKQVGSPVENKNLNQSQMEIRSLNGMVDKKWRKLSGAGANSNEESSVSEQIPSGEIGLKTPSELNSRKRKAVSKGKPKEDTSTSAKGYEDDNYAKTKRSKPQEISKNENDDAKTEEEAKENSNGSEDENEKQKGNQKPPEPPKDYIHVRARRGQATDSHSLAERVRREKISERMKLLQDLVPGCNKVTGKALMLDEIINYVQSLQRQVEFLSMKLASINPRLDFEMENLLSKDMFQENGNLSQPMYPLDSSAPAFYNHQLQQNVQLHDANISRGPLNIDSMDPLDAHNLGIQLSSVDGFGESLSQFPAFSGHDLQSIVQMGFGQDPVKENAFRSDNFHVPNQTAQTKVEL</sequence>
<feature type="region of interest" description="Disordered" evidence="5">
    <location>
        <begin position="180"/>
        <end position="289"/>
    </location>
</feature>
<keyword evidence="3" id="KW-0804">Transcription</keyword>
<dbReference type="CDD" id="cd18919">
    <property type="entry name" value="bHLH_AtBPE_like"/>
    <property type="match status" value="1"/>
</dbReference>
<organism evidence="7 8">
    <name type="scientific">Fraxinus pennsylvanica</name>
    <dbReference type="NCBI Taxonomy" id="56036"/>
    <lineage>
        <taxon>Eukaryota</taxon>
        <taxon>Viridiplantae</taxon>
        <taxon>Streptophyta</taxon>
        <taxon>Embryophyta</taxon>
        <taxon>Tracheophyta</taxon>
        <taxon>Spermatophyta</taxon>
        <taxon>Magnoliopsida</taxon>
        <taxon>eudicotyledons</taxon>
        <taxon>Gunneridae</taxon>
        <taxon>Pentapetalae</taxon>
        <taxon>asterids</taxon>
        <taxon>lamiids</taxon>
        <taxon>Lamiales</taxon>
        <taxon>Oleaceae</taxon>
        <taxon>Oleeae</taxon>
        <taxon>Fraxinus</taxon>
    </lineage>
</organism>
<dbReference type="GO" id="GO:0005634">
    <property type="term" value="C:nucleus"/>
    <property type="evidence" value="ECO:0007669"/>
    <property type="project" value="UniProtKB-SubCell"/>
</dbReference>
<dbReference type="InterPro" id="IPR036638">
    <property type="entry name" value="HLH_DNA-bd_sf"/>
</dbReference>
<dbReference type="PANTHER" id="PTHR12565:SF184">
    <property type="entry name" value="BHLH TRANSCRIPTION FACTOR"/>
    <property type="match status" value="1"/>
</dbReference>
<dbReference type="Gene3D" id="4.10.280.10">
    <property type="entry name" value="Helix-loop-helix DNA-binding domain"/>
    <property type="match status" value="1"/>
</dbReference>
<keyword evidence="8" id="KW-1185">Reference proteome</keyword>
<evidence type="ECO:0000313" key="7">
    <source>
        <dbReference type="EMBL" id="CAI9776598.1"/>
    </source>
</evidence>
<evidence type="ECO:0000256" key="2">
    <source>
        <dbReference type="ARBA" id="ARBA00023015"/>
    </source>
</evidence>
<gene>
    <name evidence="7" type="ORF">FPE_LOCUS24028</name>
</gene>
<evidence type="ECO:0000256" key="4">
    <source>
        <dbReference type="ARBA" id="ARBA00023242"/>
    </source>
</evidence>
<feature type="compositionally biased region" description="Basic and acidic residues" evidence="5">
    <location>
        <begin position="221"/>
        <end position="265"/>
    </location>
</feature>
<evidence type="ECO:0000259" key="6">
    <source>
        <dbReference type="PROSITE" id="PS50888"/>
    </source>
</evidence>
<dbReference type="FunFam" id="4.10.280.10:FF:000002">
    <property type="entry name" value="Basic helix-loop-helix transcription factor"/>
    <property type="match status" value="1"/>
</dbReference>
<reference evidence="7" key="1">
    <citation type="submission" date="2023-05" db="EMBL/GenBank/DDBJ databases">
        <authorList>
            <person name="Huff M."/>
        </authorList>
    </citation>
    <scope>NUCLEOTIDE SEQUENCE</scope>
</reference>
<feature type="compositionally biased region" description="Polar residues" evidence="5">
    <location>
        <begin position="183"/>
        <end position="196"/>
    </location>
</feature>
<feature type="domain" description="BHLH" evidence="6">
    <location>
        <begin position="299"/>
        <end position="349"/>
    </location>
</feature>
<dbReference type="GO" id="GO:0046983">
    <property type="term" value="F:protein dimerization activity"/>
    <property type="evidence" value="ECO:0007669"/>
    <property type="project" value="InterPro"/>
</dbReference>
<dbReference type="SMART" id="SM00353">
    <property type="entry name" value="HLH"/>
    <property type="match status" value="1"/>
</dbReference>
<dbReference type="AlphaFoldDB" id="A0AAD1ZVW3"/>
<accession>A0AAD1ZVW3</accession>
<dbReference type="InterPro" id="IPR011598">
    <property type="entry name" value="bHLH_dom"/>
</dbReference>
<dbReference type="PROSITE" id="PS50888">
    <property type="entry name" value="BHLH"/>
    <property type="match status" value="1"/>
</dbReference>
<comment type="subcellular location">
    <subcellularLocation>
        <location evidence="1">Nucleus</location>
    </subcellularLocation>
</comment>
<evidence type="ECO:0000256" key="1">
    <source>
        <dbReference type="ARBA" id="ARBA00004123"/>
    </source>
</evidence>
<evidence type="ECO:0000313" key="8">
    <source>
        <dbReference type="Proteomes" id="UP000834106"/>
    </source>
</evidence>
<dbReference type="PANTHER" id="PTHR12565">
    <property type="entry name" value="STEROL REGULATORY ELEMENT-BINDING PROTEIN"/>
    <property type="match status" value="1"/>
</dbReference>
<dbReference type="Pfam" id="PF00010">
    <property type="entry name" value="HLH"/>
    <property type="match status" value="1"/>
</dbReference>
<name>A0AAD1ZVW3_9LAMI</name>
<dbReference type="Proteomes" id="UP000834106">
    <property type="component" value="Chromosome 14"/>
</dbReference>
<proteinExistence type="predicted"/>
<evidence type="ECO:0000256" key="5">
    <source>
        <dbReference type="SAM" id="MobiDB-lite"/>
    </source>
</evidence>